<gene>
    <name evidence="1" type="ORF">ABT58_09715</name>
</gene>
<sequence>MLVLLAGCTTRFAYNNLDSLIAYRIDDYVDLTRQQDNVLDRELTQALQRHRQQGLPPIHRALDRLQADILTPMTFAQIRQYHYLFTGIGQNAASDLAKPLAATLSLLSDQQVSQLNRELQQRFNEWDKERRGLSEAERLNKRTERLIDTTEDWVGRTTPTQRALLKELAGYQLEMSPTFLAMRQQYWQRWQSLLKTRRQAGFEAQFSQLLRDMMALNSPSHQGSMNMYLNRRFELMLRLQHSLSDKQRQTLNRKLVNLRKDVAVLIQQK</sequence>
<dbReference type="PATRIC" id="fig|754436.4.peg.2057"/>
<keyword evidence="2" id="KW-1185">Reference proteome</keyword>
<dbReference type="AlphaFoldDB" id="A0A0J1GNP0"/>
<evidence type="ECO:0000313" key="2">
    <source>
        <dbReference type="Proteomes" id="UP000036426"/>
    </source>
</evidence>
<proteinExistence type="predicted"/>
<dbReference type="Pfam" id="PF19795">
    <property type="entry name" value="DUF6279"/>
    <property type="match status" value="1"/>
</dbReference>
<comment type="caution">
    <text evidence="1">The sequence shown here is derived from an EMBL/GenBank/DDBJ whole genome shotgun (WGS) entry which is preliminary data.</text>
</comment>
<organism evidence="1 2">
    <name type="scientific">Photobacterium aphoticum</name>
    <dbReference type="NCBI Taxonomy" id="754436"/>
    <lineage>
        <taxon>Bacteria</taxon>
        <taxon>Pseudomonadati</taxon>
        <taxon>Pseudomonadota</taxon>
        <taxon>Gammaproteobacteria</taxon>
        <taxon>Vibrionales</taxon>
        <taxon>Vibrionaceae</taxon>
        <taxon>Photobacterium</taxon>
    </lineage>
</organism>
<accession>A0A0J1GNP0</accession>
<reference evidence="1 2" key="1">
    <citation type="submission" date="2015-05" db="EMBL/GenBank/DDBJ databases">
        <title>Photobacterium galathea sp. nov.</title>
        <authorList>
            <person name="Machado H."/>
            <person name="Gram L."/>
        </authorList>
    </citation>
    <scope>NUCLEOTIDE SEQUENCE [LARGE SCALE GENOMIC DNA]</scope>
    <source>
        <strain evidence="1 2">DSM 25995</strain>
    </source>
</reference>
<dbReference type="RefSeq" id="WP_047874193.1">
    <property type="nucleotide sequence ID" value="NZ_PYMF01000015.1"/>
</dbReference>
<dbReference type="Proteomes" id="UP000036426">
    <property type="component" value="Unassembled WGS sequence"/>
</dbReference>
<protein>
    <recommendedName>
        <fullName evidence="3">Lipoprotein</fullName>
    </recommendedName>
</protein>
<dbReference type="EMBL" id="LDOV01000017">
    <property type="protein sequence ID" value="KLV01074.1"/>
    <property type="molecule type" value="Genomic_DNA"/>
</dbReference>
<evidence type="ECO:0000313" key="1">
    <source>
        <dbReference type="EMBL" id="KLV01074.1"/>
    </source>
</evidence>
<evidence type="ECO:0008006" key="3">
    <source>
        <dbReference type="Google" id="ProtNLM"/>
    </source>
</evidence>
<name>A0A0J1GNP0_9GAMM</name>
<dbReference type="OrthoDB" id="5918733at2"/>